<dbReference type="Proteomes" id="UP001344632">
    <property type="component" value="Unassembled WGS sequence"/>
</dbReference>
<organism evidence="7 8">
    <name type="scientific">Paenibacillus dokdonensis</name>
    <dbReference type="NCBI Taxonomy" id="2567944"/>
    <lineage>
        <taxon>Bacteria</taxon>
        <taxon>Bacillati</taxon>
        <taxon>Bacillota</taxon>
        <taxon>Bacilli</taxon>
        <taxon>Bacillales</taxon>
        <taxon>Paenibacillaceae</taxon>
        <taxon>Paenibacillus</taxon>
    </lineage>
</organism>
<evidence type="ECO:0000256" key="1">
    <source>
        <dbReference type="ARBA" id="ARBA00022517"/>
    </source>
</evidence>
<name>A0ABU6GTF2_9BACL</name>
<keyword evidence="8" id="KW-1185">Reference proteome</keyword>
<dbReference type="GO" id="GO:0006508">
    <property type="term" value="P:proteolysis"/>
    <property type="evidence" value="ECO:0007669"/>
    <property type="project" value="UniProtKB-KW"/>
</dbReference>
<dbReference type="GO" id="GO:0008233">
    <property type="term" value="F:peptidase activity"/>
    <property type="evidence" value="ECO:0007669"/>
    <property type="project" value="UniProtKB-KW"/>
</dbReference>
<keyword evidence="1" id="KW-0690">Ribosome biogenesis</keyword>
<dbReference type="Gene3D" id="3.30.70.1490">
    <property type="entry name" value="Cysteine protease Prp"/>
    <property type="match status" value="1"/>
</dbReference>
<dbReference type="Pfam" id="PF04327">
    <property type="entry name" value="Peptidase_Prp"/>
    <property type="match status" value="1"/>
</dbReference>
<dbReference type="EMBL" id="JARLKZ010000014">
    <property type="protein sequence ID" value="MEC0241571.1"/>
    <property type="molecule type" value="Genomic_DNA"/>
</dbReference>
<evidence type="ECO:0000313" key="8">
    <source>
        <dbReference type="Proteomes" id="UP001344632"/>
    </source>
</evidence>
<evidence type="ECO:0000313" key="7">
    <source>
        <dbReference type="EMBL" id="MEC0241571.1"/>
    </source>
</evidence>
<keyword evidence="2 7" id="KW-0645">Protease</keyword>
<evidence type="ECO:0000256" key="5">
    <source>
        <dbReference type="ARBA" id="ARBA00044503"/>
    </source>
</evidence>
<dbReference type="CDD" id="cd16332">
    <property type="entry name" value="Prp-like"/>
    <property type="match status" value="1"/>
</dbReference>
<gene>
    <name evidence="7" type="ORF">P4H66_17270</name>
</gene>
<dbReference type="SUPFAM" id="SSF118010">
    <property type="entry name" value="TM1457-like"/>
    <property type="match status" value="1"/>
</dbReference>
<dbReference type="PANTHER" id="PTHR39178:SF1">
    <property type="entry name" value="RIBOSOMAL-PROCESSING CYSTEINE PROTEASE PRP"/>
    <property type="match status" value="1"/>
</dbReference>
<dbReference type="RefSeq" id="WP_326089258.1">
    <property type="nucleotide sequence ID" value="NZ_JARLKZ010000014.1"/>
</dbReference>
<dbReference type="InterPro" id="IPR036764">
    <property type="entry name" value="Peptidase_Prp_sf"/>
</dbReference>
<dbReference type="InterPro" id="IPR007422">
    <property type="entry name" value="Peptidase_Prp"/>
</dbReference>
<protein>
    <recommendedName>
        <fullName evidence="6">Ribosomal processing cysteine protease Prp</fullName>
    </recommendedName>
</protein>
<comment type="similarity">
    <text evidence="5">Belongs to the Prp family.</text>
</comment>
<comment type="caution">
    <text evidence="7">The sequence shown here is derived from an EMBL/GenBank/DDBJ whole genome shotgun (WGS) entry which is preliminary data.</text>
</comment>
<evidence type="ECO:0000256" key="2">
    <source>
        <dbReference type="ARBA" id="ARBA00022670"/>
    </source>
</evidence>
<keyword evidence="3" id="KW-0378">Hydrolase</keyword>
<proteinExistence type="inferred from homology"/>
<dbReference type="PANTHER" id="PTHR39178">
    <property type="entry name" value="HYPOTHETICAL RIBOSOME-ASSOCIATED PROTEIN"/>
    <property type="match status" value="1"/>
</dbReference>
<evidence type="ECO:0000256" key="4">
    <source>
        <dbReference type="ARBA" id="ARBA00022807"/>
    </source>
</evidence>
<accession>A0ABU6GTF2</accession>
<reference evidence="7 8" key="1">
    <citation type="submission" date="2023-03" db="EMBL/GenBank/DDBJ databases">
        <title>Bacillus Genome Sequencing.</title>
        <authorList>
            <person name="Dunlap C."/>
        </authorList>
    </citation>
    <scope>NUCLEOTIDE SEQUENCE [LARGE SCALE GENOMIC DNA]</scope>
    <source>
        <strain evidence="7 8">BD-525</strain>
    </source>
</reference>
<sequence>MINVRILRQEDGSIHGFEVKGHANYAKHGEDIVCAGVSTVTVGTVNSLEALTGTVMDSRMNDGFLSAYLPVDGNGNAESQAQLLLESMVVMLNSIAESYGKYIQIKEVITQRRR</sequence>
<evidence type="ECO:0000256" key="6">
    <source>
        <dbReference type="ARBA" id="ARBA00044538"/>
    </source>
</evidence>
<keyword evidence="4" id="KW-0788">Thiol protease</keyword>
<evidence type="ECO:0000256" key="3">
    <source>
        <dbReference type="ARBA" id="ARBA00022801"/>
    </source>
</evidence>